<dbReference type="InterPro" id="IPR025870">
    <property type="entry name" value="Glyoxalase-like_dom"/>
</dbReference>
<dbReference type="Gene3D" id="3.10.180.10">
    <property type="entry name" value="2,3-Dihydroxybiphenyl 1,2-Dioxygenase, domain 1"/>
    <property type="match status" value="2"/>
</dbReference>
<dbReference type="PANTHER" id="PTHR40265">
    <property type="entry name" value="BLL2707 PROTEIN"/>
    <property type="match status" value="1"/>
</dbReference>
<dbReference type="Proteomes" id="UP000198844">
    <property type="component" value="Unassembled WGS sequence"/>
</dbReference>
<organism evidence="2 3">
    <name type="scientific">Paraburkholderia aspalathi</name>
    <dbReference type="NCBI Taxonomy" id="1324617"/>
    <lineage>
        <taxon>Bacteria</taxon>
        <taxon>Pseudomonadati</taxon>
        <taxon>Pseudomonadota</taxon>
        <taxon>Betaproteobacteria</taxon>
        <taxon>Burkholderiales</taxon>
        <taxon>Burkholderiaceae</taxon>
        <taxon>Paraburkholderia</taxon>
    </lineage>
</organism>
<dbReference type="SUPFAM" id="SSF54593">
    <property type="entry name" value="Glyoxalase/Bleomycin resistance protein/Dihydroxybiphenyl dioxygenase"/>
    <property type="match status" value="1"/>
</dbReference>
<dbReference type="PANTHER" id="PTHR40265:SF1">
    <property type="entry name" value="GLYOXALASE-LIKE DOMAIN-CONTAINING PROTEIN"/>
    <property type="match status" value="1"/>
</dbReference>
<evidence type="ECO:0000313" key="2">
    <source>
        <dbReference type="EMBL" id="SFU06641.1"/>
    </source>
</evidence>
<feature type="domain" description="Glyoxalase-like" evidence="1">
    <location>
        <begin position="5"/>
        <end position="179"/>
    </location>
</feature>
<proteinExistence type="predicted"/>
<name>A0A1I7D4T2_9BURK</name>
<reference evidence="2 3" key="1">
    <citation type="submission" date="2016-10" db="EMBL/GenBank/DDBJ databases">
        <authorList>
            <person name="de Groot N.N."/>
        </authorList>
    </citation>
    <scope>NUCLEOTIDE SEQUENCE [LARGE SCALE GENOMIC DNA]</scope>
    <source>
        <strain evidence="2 3">LMG 27731</strain>
    </source>
</reference>
<dbReference type="OrthoDB" id="9111355at2"/>
<dbReference type="Pfam" id="PF13468">
    <property type="entry name" value="Glyoxalase_3"/>
    <property type="match status" value="1"/>
</dbReference>
<evidence type="ECO:0000259" key="1">
    <source>
        <dbReference type="Pfam" id="PF13468"/>
    </source>
</evidence>
<gene>
    <name evidence="2" type="ORF">SAMN05192563_1008229</name>
</gene>
<sequence>MSLLLDHIVIRVHDLTQTIENFTALGFTVQQGGTHADGVTHNALIGFADGSYIELIAFLQAAPQRRWWDVGQRHGDGFVDYALLPSSVGAVIDAAHGRGLLYDGPQAGGRVRPDGARLEWQTGRPQTSDLPFLCGDITPRHLRVAEGAVREHKNGVRGVASLTVAVNDLTASLQRYRALLGIGEGETRTVALAGLGAVSATVSIGDTSVVLLSPVHVDAASVTAEGAALRRQLATRGEGVFGVALRADGQAQPQVLDRDRTHGAWFEITAG</sequence>
<accession>A0A1I7D4T2</accession>
<protein>
    <submittedName>
        <fullName evidence="2">Glyoxalase-like domain-containing protein</fullName>
    </submittedName>
</protein>
<evidence type="ECO:0000313" key="3">
    <source>
        <dbReference type="Proteomes" id="UP000198844"/>
    </source>
</evidence>
<dbReference type="InterPro" id="IPR029068">
    <property type="entry name" value="Glyas_Bleomycin-R_OHBP_Dase"/>
</dbReference>
<dbReference type="EMBL" id="FPBH01000008">
    <property type="protein sequence ID" value="SFU06641.1"/>
    <property type="molecule type" value="Genomic_DNA"/>
</dbReference>
<dbReference type="AlphaFoldDB" id="A0A1I7D4T2"/>
<dbReference type="RefSeq" id="WP_093635120.1">
    <property type="nucleotide sequence ID" value="NZ_FPBH01000008.1"/>
</dbReference>